<feature type="region of interest" description="Disordered" evidence="1">
    <location>
        <begin position="1"/>
        <end position="54"/>
    </location>
</feature>
<reference evidence="2" key="1">
    <citation type="submission" date="2014-11" db="EMBL/GenBank/DDBJ databases">
        <authorList>
            <person name="Amaro Gonzalez C."/>
        </authorList>
    </citation>
    <scope>NUCLEOTIDE SEQUENCE</scope>
</reference>
<dbReference type="EMBL" id="GBXM01042787">
    <property type="protein sequence ID" value="JAH65790.1"/>
    <property type="molecule type" value="Transcribed_RNA"/>
</dbReference>
<proteinExistence type="predicted"/>
<name>A0A0E9UKL4_ANGAN</name>
<protein>
    <submittedName>
        <fullName evidence="2">Uncharacterized protein</fullName>
    </submittedName>
</protein>
<accession>A0A0E9UKL4</accession>
<evidence type="ECO:0000256" key="1">
    <source>
        <dbReference type="SAM" id="MobiDB-lite"/>
    </source>
</evidence>
<sequence length="54" mass="5630">MSDLADQGIADKSNHTTGITSGEDSEVDMAASAGAAHDSGQRSTRLQRKTARLI</sequence>
<dbReference type="AlphaFoldDB" id="A0A0E9UKL4"/>
<evidence type="ECO:0000313" key="2">
    <source>
        <dbReference type="EMBL" id="JAH65790.1"/>
    </source>
</evidence>
<feature type="compositionally biased region" description="Basic residues" evidence="1">
    <location>
        <begin position="45"/>
        <end position="54"/>
    </location>
</feature>
<reference evidence="2" key="2">
    <citation type="journal article" date="2015" name="Fish Shellfish Immunol.">
        <title>Early steps in the European eel (Anguilla anguilla)-Vibrio vulnificus interaction in the gills: Role of the RtxA13 toxin.</title>
        <authorList>
            <person name="Callol A."/>
            <person name="Pajuelo D."/>
            <person name="Ebbesson L."/>
            <person name="Teles M."/>
            <person name="MacKenzie S."/>
            <person name="Amaro C."/>
        </authorList>
    </citation>
    <scope>NUCLEOTIDE SEQUENCE</scope>
</reference>
<organism evidence="2">
    <name type="scientific">Anguilla anguilla</name>
    <name type="common">European freshwater eel</name>
    <name type="synonym">Muraena anguilla</name>
    <dbReference type="NCBI Taxonomy" id="7936"/>
    <lineage>
        <taxon>Eukaryota</taxon>
        <taxon>Metazoa</taxon>
        <taxon>Chordata</taxon>
        <taxon>Craniata</taxon>
        <taxon>Vertebrata</taxon>
        <taxon>Euteleostomi</taxon>
        <taxon>Actinopterygii</taxon>
        <taxon>Neopterygii</taxon>
        <taxon>Teleostei</taxon>
        <taxon>Anguilliformes</taxon>
        <taxon>Anguillidae</taxon>
        <taxon>Anguilla</taxon>
    </lineage>
</organism>